<keyword evidence="4" id="KW-1185">Reference proteome</keyword>
<feature type="transmembrane region" description="Helical" evidence="1">
    <location>
        <begin position="87"/>
        <end position="114"/>
    </location>
</feature>
<feature type="transmembrane region" description="Helical" evidence="1">
    <location>
        <begin position="188"/>
        <end position="205"/>
    </location>
</feature>
<evidence type="ECO:0000313" key="3">
    <source>
        <dbReference type="EMBL" id="PYG89034.1"/>
    </source>
</evidence>
<comment type="caution">
    <text evidence="3">The sequence shown here is derived from an EMBL/GenBank/DDBJ whole genome shotgun (WGS) entry which is preliminary data.</text>
</comment>
<dbReference type="Pfam" id="PF02517">
    <property type="entry name" value="Rce1-like"/>
    <property type="match status" value="1"/>
</dbReference>
<dbReference type="RefSeq" id="WP_110460929.1">
    <property type="nucleotide sequence ID" value="NZ_QKMR01000004.1"/>
</dbReference>
<sequence length="368" mass="40710">MKNIEEQSAAVQVERKDKYPGSLAAGILFSLTTIFLTYGGIFLPFKNDYLRSGFGEVLFILAPVLILLFFGRYNIKDTLKLRKIKPINYLIIPVLMVTALPIVAVLNAIALGLIRLVFGKNLPIDKISVPDVPTLFIAILVVGISAAVCEEIMFRGLISKGYERYGVIASLAVTSVLFGILHRDIQKGVSTILLGALIGFIVYRTNSIYAGMIAHFSNNTIAVMMVFSSSSAMEEMELDQLQIDFSSIPIFSWVIIIVFYLMMFLGCVAVFTALIYAFCRVNKTCNKEIKGEISQDFYGASSDAEESKENAAAGSKDIRKFSLINLIALLPGLLLIIFTFVGQFLSLMNIKSGILYDTLKALWLIWPD</sequence>
<dbReference type="OrthoDB" id="2035856at2"/>
<dbReference type="GO" id="GO:0080120">
    <property type="term" value="P:CAAX-box protein maturation"/>
    <property type="evidence" value="ECO:0007669"/>
    <property type="project" value="UniProtKB-ARBA"/>
</dbReference>
<dbReference type="EMBL" id="QKMR01000004">
    <property type="protein sequence ID" value="PYG89034.1"/>
    <property type="molecule type" value="Genomic_DNA"/>
</dbReference>
<keyword evidence="1" id="KW-1133">Transmembrane helix</keyword>
<evidence type="ECO:0000313" key="4">
    <source>
        <dbReference type="Proteomes" id="UP000248132"/>
    </source>
</evidence>
<evidence type="ECO:0000259" key="2">
    <source>
        <dbReference type="Pfam" id="PF02517"/>
    </source>
</evidence>
<dbReference type="PANTHER" id="PTHR36435">
    <property type="entry name" value="SLR1288 PROTEIN"/>
    <property type="match status" value="1"/>
</dbReference>
<feature type="transmembrane region" description="Helical" evidence="1">
    <location>
        <begin position="21"/>
        <end position="45"/>
    </location>
</feature>
<feature type="domain" description="CAAX prenyl protease 2/Lysostaphin resistance protein A-like" evidence="2">
    <location>
        <begin position="134"/>
        <end position="221"/>
    </location>
</feature>
<feature type="transmembrane region" description="Helical" evidence="1">
    <location>
        <begin position="134"/>
        <end position="153"/>
    </location>
</feature>
<feature type="transmembrane region" description="Helical" evidence="1">
    <location>
        <begin position="57"/>
        <end position="75"/>
    </location>
</feature>
<organism evidence="3 4">
    <name type="scientific">Ruminiclostridium sufflavum DSM 19573</name>
    <dbReference type="NCBI Taxonomy" id="1121337"/>
    <lineage>
        <taxon>Bacteria</taxon>
        <taxon>Bacillati</taxon>
        <taxon>Bacillota</taxon>
        <taxon>Clostridia</taxon>
        <taxon>Eubacteriales</taxon>
        <taxon>Oscillospiraceae</taxon>
        <taxon>Ruminiclostridium</taxon>
    </lineage>
</organism>
<protein>
    <recommendedName>
        <fullName evidence="2">CAAX prenyl protease 2/Lysostaphin resistance protein A-like domain-containing protein</fullName>
    </recommendedName>
</protein>
<feature type="transmembrane region" description="Helical" evidence="1">
    <location>
        <begin position="323"/>
        <end position="345"/>
    </location>
</feature>
<name>A0A318XRF2_9FIRM</name>
<dbReference type="PANTHER" id="PTHR36435:SF1">
    <property type="entry name" value="CAAX AMINO TERMINAL PROTEASE FAMILY PROTEIN"/>
    <property type="match status" value="1"/>
</dbReference>
<dbReference type="GO" id="GO:0004175">
    <property type="term" value="F:endopeptidase activity"/>
    <property type="evidence" value="ECO:0007669"/>
    <property type="project" value="UniProtKB-ARBA"/>
</dbReference>
<proteinExistence type="predicted"/>
<evidence type="ECO:0000256" key="1">
    <source>
        <dbReference type="SAM" id="Phobius"/>
    </source>
</evidence>
<feature type="transmembrane region" description="Helical" evidence="1">
    <location>
        <begin position="165"/>
        <end position="182"/>
    </location>
</feature>
<reference evidence="3 4" key="1">
    <citation type="submission" date="2018-06" db="EMBL/GenBank/DDBJ databases">
        <title>Genomic Encyclopedia of Type Strains, Phase I: the one thousand microbial genomes (KMG-I) project.</title>
        <authorList>
            <person name="Kyrpides N."/>
        </authorList>
    </citation>
    <scope>NUCLEOTIDE SEQUENCE [LARGE SCALE GENOMIC DNA]</scope>
    <source>
        <strain evidence="3 4">DSM 19573</strain>
    </source>
</reference>
<dbReference type="Proteomes" id="UP000248132">
    <property type="component" value="Unassembled WGS sequence"/>
</dbReference>
<dbReference type="AlphaFoldDB" id="A0A318XRF2"/>
<feature type="transmembrane region" description="Helical" evidence="1">
    <location>
        <begin position="250"/>
        <end position="279"/>
    </location>
</feature>
<accession>A0A318XRF2</accession>
<feature type="transmembrane region" description="Helical" evidence="1">
    <location>
        <begin position="212"/>
        <end position="230"/>
    </location>
</feature>
<keyword evidence="1" id="KW-0472">Membrane</keyword>
<gene>
    <name evidence="3" type="ORF">LY28_00854</name>
</gene>
<dbReference type="InterPro" id="IPR003675">
    <property type="entry name" value="Rce1/LyrA-like_dom"/>
</dbReference>
<keyword evidence="1" id="KW-0812">Transmembrane</keyword>
<dbReference type="InterPro" id="IPR052710">
    <property type="entry name" value="CAAX_protease"/>
</dbReference>